<keyword evidence="3" id="KW-0238">DNA-binding</keyword>
<accession>A0A9E4ZNB3</accession>
<dbReference type="SUPFAM" id="SSF116734">
    <property type="entry name" value="DNA methylase specificity domain"/>
    <property type="match status" value="1"/>
</dbReference>
<evidence type="ECO:0000259" key="4">
    <source>
        <dbReference type="Pfam" id="PF01420"/>
    </source>
</evidence>
<keyword evidence="2" id="KW-0680">Restriction system</keyword>
<name>A0A9E4ZNB3_9EURY</name>
<organism evidence="5 6">
    <name type="scientific">Methanoculleus formosensis</name>
    <dbReference type="NCBI Taxonomy" id="2590886"/>
    <lineage>
        <taxon>Archaea</taxon>
        <taxon>Methanobacteriati</taxon>
        <taxon>Methanobacteriota</taxon>
        <taxon>Stenosarchaea group</taxon>
        <taxon>Methanomicrobia</taxon>
        <taxon>Methanomicrobiales</taxon>
        <taxon>Methanomicrobiaceae</taxon>
        <taxon>Methanoculleus</taxon>
    </lineage>
</organism>
<evidence type="ECO:0000256" key="1">
    <source>
        <dbReference type="ARBA" id="ARBA00010923"/>
    </source>
</evidence>
<keyword evidence="6" id="KW-1185">Reference proteome</keyword>
<evidence type="ECO:0000313" key="6">
    <source>
        <dbReference type="Proteomes" id="UP001065682"/>
    </source>
</evidence>
<dbReference type="Gene3D" id="3.90.220.20">
    <property type="entry name" value="DNA methylase specificity domains"/>
    <property type="match status" value="2"/>
</dbReference>
<dbReference type="Pfam" id="PF01420">
    <property type="entry name" value="Methylase_S"/>
    <property type="match status" value="1"/>
</dbReference>
<feature type="domain" description="Type I restriction modification DNA specificity" evidence="4">
    <location>
        <begin position="19"/>
        <end position="56"/>
    </location>
</feature>
<dbReference type="AlphaFoldDB" id="A0A9E4ZNB3"/>
<dbReference type="Proteomes" id="UP001065682">
    <property type="component" value="Unassembled WGS sequence"/>
</dbReference>
<comment type="caution">
    <text evidence="5">The sequence shown here is derived from an EMBL/GenBank/DDBJ whole genome shotgun (WGS) entry which is preliminary data.</text>
</comment>
<evidence type="ECO:0000256" key="2">
    <source>
        <dbReference type="ARBA" id="ARBA00022747"/>
    </source>
</evidence>
<proteinExistence type="inferred from homology"/>
<dbReference type="InterPro" id="IPR044946">
    <property type="entry name" value="Restrct_endonuc_typeI_TRD_sf"/>
</dbReference>
<protein>
    <recommendedName>
        <fullName evidence="4">Type I restriction modification DNA specificity domain-containing protein</fullName>
    </recommendedName>
</protein>
<dbReference type="GO" id="GO:0003677">
    <property type="term" value="F:DNA binding"/>
    <property type="evidence" value="ECO:0007669"/>
    <property type="project" value="UniProtKB-KW"/>
</dbReference>
<evidence type="ECO:0000256" key="3">
    <source>
        <dbReference type="ARBA" id="ARBA00023125"/>
    </source>
</evidence>
<sequence>MITGHAPIPDSRYRREPPTLKNWPIPLPPLAEQHRIVAKVNVLMALCDDLEARIRKRQEVQTKLLESVIAEMAIQA</sequence>
<dbReference type="EMBL" id="VHLL01000004">
    <property type="protein sequence ID" value="MCT8337555.1"/>
    <property type="molecule type" value="Genomic_DNA"/>
</dbReference>
<comment type="similarity">
    <text evidence="1">Belongs to the type-I restriction system S methylase family.</text>
</comment>
<gene>
    <name evidence="5" type="ORF">FKB36_08670</name>
</gene>
<evidence type="ECO:0000313" key="5">
    <source>
        <dbReference type="EMBL" id="MCT8337555.1"/>
    </source>
</evidence>
<dbReference type="GO" id="GO:0009307">
    <property type="term" value="P:DNA restriction-modification system"/>
    <property type="evidence" value="ECO:0007669"/>
    <property type="project" value="UniProtKB-KW"/>
</dbReference>
<dbReference type="InterPro" id="IPR000055">
    <property type="entry name" value="Restrct_endonuc_typeI_TRD"/>
</dbReference>
<reference evidence="5" key="1">
    <citation type="submission" date="2019-06" db="EMBL/GenBank/DDBJ databases">
        <title>Methanoculleus strain from Tamsui River, Taipei, Taiwan.</title>
        <authorList>
            <person name="You Y.-T."/>
            <person name="Chen S.-C."/>
            <person name="Lai S.-J."/>
            <person name="Lee Y.-C."/>
            <person name="Lai M.-C."/>
        </authorList>
    </citation>
    <scope>NUCLEOTIDE SEQUENCE</scope>
    <source>
        <strain evidence="5">Afa-1</strain>
    </source>
</reference>